<evidence type="ECO:0000313" key="2">
    <source>
        <dbReference type="EMBL" id="MBW4660930.1"/>
    </source>
</evidence>
<dbReference type="Proteomes" id="UP000757435">
    <property type="component" value="Unassembled WGS sequence"/>
</dbReference>
<comment type="caution">
    <text evidence="2">The sequence shown here is derived from an EMBL/GenBank/DDBJ whole genome shotgun (WGS) entry which is preliminary data.</text>
</comment>
<reference evidence="2" key="1">
    <citation type="submission" date="2021-05" db="EMBL/GenBank/DDBJ databases">
        <authorList>
            <person name="Pietrasiak N."/>
            <person name="Ward R."/>
            <person name="Stajich J.E."/>
            <person name="Kurbessoian T."/>
        </authorList>
    </citation>
    <scope>NUCLEOTIDE SEQUENCE</scope>
    <source>
        <strain evidence="2">UHER 2000/2452</strain>
    </source>
</reference>
<dbReference type="AlphaFoldDB" id="A0A951QFM5"/>
<gene>
    <name evidence="2" type="ORF">KME15_19825</name>
</gene>
<reference evidence="2" key="2">
    <citation type="journal article" date="2022" name="Microbiol. Resour. Announc.">
        <title>Metagenome Sequencing to Explore Phylogenomics of Terrestrial Cyanobacteria.</title>
        <authorList>
            <person name="Ward R.D."/>
            <person name="Stajich J.E."/>
            <person name="Johansen J.R."/>
            <person name="Huntemann M."/>
            <person name="Clum A."/>
            <person name="Foster B."/>
            <person name="Foster B."/>
            <person name="Roux S."/>
            <person name="Palaniappan K."/>
            <person name="Varghese N."/>
            <person name="Mukherjee S."/>
            <person name="Reddy T.B.K."/>
            <person name="Daum C."/>
            <person name="Copeland A."/>
            <person name="Chen I.A."/>
            <person name="Ivanova N.N."/>
            <person name="Kyrpides N.C."/>
            <person name="Shapiro N."/>
            <person name="Eloe-Fadrosh E.A."/>
            <person name="Pietrasiak N."/>
        </authorList>
    </citation>
    <scope>NUCLEOTIDE SEQUENCE</scope>
    <source>
        <strain evidence="2">UHER 2000/2452</strain>
    </source>
</reference>
<name>A0A951QFM5_9CYAN</name>
<sequence length="189" mass="19180">MQTTDRRWALWGYCTRATPMSKLQALKNAAAQHSGGNPNQPRDGDGRFAAMGNQAKALAQTVAEKGAIAGAGALGHHIGGEAGAMAAMLGARTAIEVGKKLIEGHHAKFEQAVDDSADAVEAKGMGDIFGHLIAGAVKHSVGAAADAVLPHGGQAIGMAASAALTPHLVKAAKSLKGKIQQPSLQPRTA</sequence>
<protein>
    <submittedName>
        <fullName evidence="2">Uncharacterized protein</fullName>
    </submittedName>
</protein>
<evidence type="ECO:0000256" key="1">
    <source>
        <dbReference type="SAM" id="MobiDB-lite"/>
    </source>
</evidence>
<accession>A0A951QFM5</accession>
<proteinExistence type="predicted"/>
<dbReference type="EMBL" id="JAHHHD010000028">
    <property type="protein sequence ID" value="MBW4660930.1"/>
    <property type="molecule type" value="Genomic_DNA"/>
</dbReference>
<organism evidence="2 3">
    <name type="scientific">Drouetiella hepatica Uher 2000/2452</name>
    <dbReference type="NCBI Taxonomy" id="904376"/>
    <lineage>
        <taxon>Bacteria</taxon>
        <taxon>Bacillati</taxon>
        <taxon>Cyanobacteriota</taxon>
        <taxon>Cyanophyceae</taxon>
        <taxon>Oculatellales</taxon>
        <taxon>Oculatellaceae</taxon>
        <taxon>Drouetiella</taxon>
    </lineage>
</organism>
<evidence type="ECO:0000313" key="3">
    <source>
        <dbReference type="Proteomes" id="UP000757435"/>
    </source>
</evidence>
<feature type="region of interest" description="Disordered" evidence="1">
    <location>
        <begin position="29"/>
        <end position="48"/>
    </location>
</feature>